<feature type="domain" description="Tyrosine specific protein phosphatases" evidence="3">
    <location>
        <begin position="467"/>
        <end position="511"/>
    </location>
</feature>
<proteinExistence type="predicted"/>
<dbReference type="OrthoDB" id="266663at2759"/>
<gene>
    <name evidence="4" type="ORF">CERSUDRAFT_127009</name>
</gene>
<evidence type="ECO:0000256" key="1">
    <source>
        <dbReference type="ARBA" id="ARBA00022801"/>
    </source>
</evidence>
<dbReference type="Pfam" id="PF22784">
    <property type="entry name" value="PTP-SAK"/>
    <property type="match status" value="1"/>
</dbReference>
<keyword evidence="5" id="KW-1185">Reference proteome</keyword>
<dbReference type="HOGENOM" id="CLU_019420_1_0_1"/>
<feature type="region of interest" description="Disordered" evidence="2">
    <location>
        <begin position="523"/>
        <end position="567"/>
    </location>
</feature>
<dbReference type="Proteomes" id="UP000016930">
    <property type="component" value="Unassembled WGS sequence"/>
</dbReference>
<dbReference type="InterPro" id="IPR050561">
    <property type="entry name" value="PTP"/>
</dbReference>
<feature type="compositionally biased region" description="Basic and acidic residues" evidence="2">
    <location>
        <begin position="156"/>
        <end position="166"/>
    </location>
</feature>
<sequence>MSLVLLEASSDDVYSRDAKLLRDVQAQDDALVAQLVHLASQHHTSEYNRLKFGPEGAPLAYVPYSIQVPDQVRAWQTYQAKSACQRAWWHCSSEATAIPPVESVDSGQPERSSSTQSTSRATRLKRTGRSVNLRDSETVVSPVVTRQHLPTSADPNTERSDPKTSDSHPLNCSPMIPFTYLHIISTRLVRADEQSPVMFDLPSIYHLNRIISYPPPLETLHTLSSSGTRDNIPSIPPSSNPLPSTGYSLTPGITQKPSKSGPSTWANSAFYRAFHSSPVAKHIKLAKRNMSLPDWTAVIAKAAPPPVELPPTPPRRSANALGDRPKSAGAPKRDRPESQAHPRHPADTHHGHMFSTCRPISPIPDVPTRPAQSNHVTLGNIYLSSCPGKKVRLDGAVNGRAKICRDLRQDLERIRQFGIQCIVCCLDDEELEFLGVPWAEYSSITNSLGMDILRLPIPEFLAPACVRTFDAELGRLTECYILQGRPVLVHCRGGIGRAGLVACCLMLRLGLCGWLHDSEDIHERNDREEDTPSQPSDDSRDPSARCAPPLIGRCPSTSTSTSANSDVEPAYARDLGLEDDETTPPLVVRADILRLLERVIGVVRARRSPKAIETYEQVKFLADYVEHLQGRRCMPLPSSDTP</sequence>
<keyword evidence="1" id="KW-0378">Hydrolase</keyword>
<dbReference type="InterPro" id="IPR057023">
    <property type="entry name" value="PTP-SAK"/>
</dbReference>
<dbReference type="InterPro" id="IPR029021">
    <property type="entry name" value="Prot-tyrosine_phosphatase-like"/>
</dbReference>
<dbReference type="PANTHER" id="PTHR23339">
    <property type="entry name" value="TYROSINE SPECIFIC PROTEIN PHOSPHATASE AND DUAL SPECIFICITY PROTEIN PHOSPHATASE"/>
    <property type="match status" value="1"/>
</dbReference>
<evidence type="ECO:0000313" key="4">
    <source>
        <dbReference type="EMBL" id="EMD32116.1"/>
    </source>
</evidence>
<feature type="compositionally biased region" description="Polar residues" evidence="2">
    <location>
        <begin position="555"/>
        <end position="565"/>
    </location>
</feature>
<accession>M2QZT8</accession>
<feature type="compositionally biased region" description="Basic and acidic residues" evidence="2">
    <location>
        <begin position="323"/>
        <end position="350"/>
    </location>
</feature>
<feature type="region of interest" description="Disordered" evidence="2">
    <location>
        <begin position="224"/>
        <end position="243"/>
    </location>
</feature>
<feature type="region of interest" description="Disordered" evidence="2">
    <location>
        <begin position="100"/>
        <end position="171"/>
    </location>
</feature>
<organism evidence="4 5">
    <name type="scientific">Ceriporiopsis subvermispora (strain B)</name>
    <name type="common">White-rot fungus</name>
    <name type="synonym">Gelatoporia subvermispora</name>
    <dbReference type="NCBI Taxonomy" id="914234"/>
    <lineage>
        <taxon>Eukaryota</taxon>
        <taxon>Fungi</taxon>
        <taxon>Dikarya</taxon>
        <taxon>Basidiomycota</taxon>
        <taxon>Agaricomycotina</taxon>
        <taxon>Agaricomycetes</taxon>
        <taxon>Polyporales</taxon>
        <taxon>Gelatoporiaceae</taxon>
        <taxon>Gelatoporia</taxon>
    </lineage>
</organism>
<feature type="region of interest" description="Disordered" evidence="2">
    <location>
        <begin position="304"/>
        <end position="371"/>
    </location>
</feature>
<dbReference type="Gene3D" id="3.90.190.10">
    <property type="entry name" value="Protein tyrosine phosphatase superfamily"/>
    <property type="match status" value="1"/>
</dbReference>
<dbReference type="SUPFAM" id="SSF52799">
    <property type="entry name" value="(Phosphotyrosine protein) phosphatases II"/>
    <property type="match status" value="1"/>
</dbReference>
<evidence type="ECO:0000256" key="2">
    <source>
        <dbReference type="SAM" id="MobiDB-lite"/>
    </source>
</evidence>
<dbReference type="AlphaFoldDB" id="M2QZT8"/>
<feature type="compositionally biased region" description="Pro residues" evidence="2">
    <location>
        <begin position="304"/>
        <end position="314"/>
    </location>
</feature>
<evidence type="ECO:0000313" key="5">
    <source>
        <dbReference type="Proteomes" id="UP000016930"/>
    </source>
</evidence>
<dbReference type="EMBL" id="KB445813">
    <property type="protein sequence ID" value="EMD32116.1"/>
    <property type="molecule type" value="Genomic_DNA"/>
</dbReference>
<feature type="compositionally biased region" description="Low complexity" evidence="2">
    <location>
        <begin position="111"/>
        <end position="121"/>
    </location>
</feature>
<dbReference type="PROSITE" id="PS50056">
    <property type="entry name" value="TYR_PHOSPHATASE_2"/>
    <property type="match status" value="1"/>
</dbReference>
<protein>
    <recommendedName>
        <fullName evidence="3">Tyrosine specific protein phosphatases domain-containing protein</fullName>
    </recommendedName>
</protein>
<dbReference type="GO" id="GO:0016791">
    <property type="term" value="F:phosphatase activity"/>
    <property type="evidence" value="ECO:0007669"/>
    <property type="project" value="UniProtKB-ARBA"/>
</dbReference>
<dbReference type="InterPro" id="IPR000387">
    <property type="entry name" value="Tyr_Pase_dom"/>
</dbReference>
<reference evidence="4 5" key="1">
    <citation type="journal article" date="2012" name="Proc. Natl. Acad. Sci. U.S.A.">
        <title>Comparative genomics of Ceriporiopsis subvermispora and Phanerochaete chrysosporium provide insight into selective ligninolysis.</title>
        <authorList>
            <person name="Fernandez-Fueyo E."/>
            <person name="Ruiz-Duenas F.J."/>
            <person name="Ferreira P."/>
            <person name="Floudas D."/>
            <person name="Hibbett D.S."/>
            <person name="Canessa P."/>
            <person name="Larrondo L.F."/>
            <person name="James T.Y."/>
            <person name="Seelenfreund D."/>
            <person name="Lobos S."/>
            <person name="Polanco R."/>
            <person name="Tello M."/>
            <person name="Honda Y."/>
            <person name="Watanabe T."/>
            <person name="Watanabe T."/>
            <person name="Ryu J.S."/>
            <person name="Kubicek C.P."/>
            <person name="Schmoll M."/>
            <person name="Gaskell J."/>
            <person name="Hammel K.E."/>
            <person name="St John F.J."/>
            <person name="Vanden Wymelenberg A."/>
            <person name="Sabat G."/>
            <person name="Splinter BonDurant S."/>
            <person name="Syed K."/>
            <person name="Yadav J.S."/>
            <person name="Doddapaneni H."/>
            <person name="Subramanian V."/>
            <person name="Lavin J.L."/>
            <person name="Oguiza J.A."/>
            <person name="Perez G."/>
            <person name="Pisabarro A.G."/>
            <person name="Ramirez L."/>
            <person name="Santoyo F."/>
            <person name="Master E."/>
            <person name="Coutinho P.M."/>
            <person name="Henrissat B."/>
            <person name="Lombard V."/>
            <person name="Magnuson J.K."/>
            <person name="Kuees U."/>
            <person name="Hori C."/>
            <person name="Igarashi K."/>
            <person name="Samejima M."/>
            <person name="Held B.W."/>
            <person name="Barry K.W."/>
            <person name="LaButti K.M."/>
            <person name="Lapidus A."/>
            <person name="Lindquist E.A."/>
            <person name="Lucas S.M."/>
            <person name="Riley R."/>
            <person name="Salamov A.A."/>
            <person name="Hoffmeister D."/>
            <person name="Schwenk D."/>
            <person name="Hadar Y."/>
            <person name="Yarden O."/>
            <person name="de Vries R.P."/>
            <person name="Wiebenga A."/>
            <person name="Stenlid J."/>
            <person name="Eastwood D."/>
            <person name="Grigoriev I.V."/>
            <person name="Berka R.M."/>
            <person name="Blanchette R.A."/>
            <person name="Kersten P."/>
            <person name="Martinez A.T."/>
            <person name="Vicuna R."/>
            <person name="Cullen D."/>
        </authorList>
    </citation>
    <scope>NUCLEOTIDE SEQUENCE [LARGE SCALE GENOMIC DNA]</scope>
    <source>
        <strain evidence="4 5">B</strain>
    </source>
</reference>
<name>M2QZT8_CERS8</name>
<evidence type="ECO:0000259" key="3">
    <source>
        <dbReference type="PROSITE" id="PS50056"/>
    </source>
</evidence>